<evidence type="ECO:0000313" key="3">
    <source>
        <dbReference type="Proteomes" id="UP001056384"/>
    </source>
</evidence>
<evidence type="ECO:0000313" key="2">
    <source>
        <dbReference type="EMBL" id="USW48061.1"/>
    </source>
</evidence>
<feature type="compositionally biased region" description="Basic and acidic residues" evidence="1">
    <location>
        <begin position="172"/>
        <end position="183"/>
    </location>
</feature>
<protein>
    <submittedName>
        <fullName evidence="2">Uncharacterized protein</fullName>
    </submittedName>
</protein>
<dbReference type="EMBL" id="CP099418">
    <property type="protein sequence ID" value="USW48061.1"/>
    <property type="molecule type" value="Genomic_DNA"/>
</dbReference>
<organism evidence="2 3">
    <name type="scientific">Septoria linicola</name>
    <dbReference type="NCBI Taxonomy" id="215465"/>
    <lineage>
        <taxon>Eukaryota</taxon>
        <taxon>Fungi</taxon>
        <taxon>Dikarya</taxon>
        <taxon>Ascomycota</taxon>
        <taxon>Pezizomycotina</taxon>
        <taxon>Dothideomycetes</taxon>
        <taxon>Dothideomycetidae</taxon>
        <taxon>Mycosphaerellales</taxon>
        <taxon>Mycosphaerellaceae</taxon>
        <taxon>Septoria</taxon>
    </lineage>
</organism>
<dbReference type="AlphaFoldDB" id="A0A9Q9EDT0"/>
<feature type="region of interest" description="Disordered" evidence="1">
    <location>
        <begin position="172"/>
        <end position="215"/>
    </location>
</feature>
<accession>A0A9Q9EDT0</accession>
<name>A0A9Q9EDT0_9PEZI</name>
<feature type="compositionally biased region" description="Acidic residues" evidence="1">
    <location>
        <begin position="206"/>
        <end position="215"/>
    </location>
</feature>
<gene>
    <name evidence="2" type="ORF">Slin15195_G013800</name>
</gene>
<sequence length="215" mass="22907">MASDGDKADVPDRKELEETIGALQKVAKAQNMAKELKEKAAKAASPAERERLFKEAYEKEVEANGHSKMAQRMQSGTWQGLFGGGGIGVGVGMGLGAVLGTLLGGLLSVPTTALGGLIGSGVGAVHGPWIQVGDIQKRFEDASPSEVITALEQEQKTGNGKLVEEQLTVEQIEDKLSQSDAPKEKKKPRKIEIRSSNNISTMQDNLDGDDPEVKR</sequence>
<proteinExistence type="predicted"/>
<keyword evidence="3" id="KW-1185">Reference proteome</keyword>
<reference evidence="2" key="1">
    <citation type="submission" date="2022-06" db="EMBL/GenBank/DDBJ databases">
        <title>Complete genome sequences of two strains of the flax pathogen Septoria linicola.</title>
        <authorList>
            <person name="Lapalu N."/>
            <person name="Simon A."/>
            <person name="Demenou B."/>
            <person name="Paumier D."/>
            <person name="Guillot M.-P."/>
            <person name="Gout L."/>
            <person name="Valade R."/>
        </authorList>
    </citation>
    <scope>NUCLEOTIDE SEQUENCE</scope>
    <source>
        <strain evidence="2">SE15195</strain>
    </source>
</reference>
<dbReference type="Proteomes" id="UP001056384">
    <property type="component" value="Chromosome 1"/>
</dbReference>
<evidence type="ECO:0000256" key="1">
    <source>
        <dbReference type="SAM" id="MobiDB-lite"/>
    </source>
</evidence>